<evidence type="ECO:0000256" key="1">
    <source>
        <dbReference type="SAM" id="Phobius"/>
    </source>
</evidence>
<dbReference type="Proteomes" id="UP001204151">
    <property type="component" value="Unassembled WGS sequence"/>
</dbReference>
<dbReference type="EMBL" id="JANUGW010000036">
    <property type="protein sequence ID" value="MCS0585452.1"/>
    <property type="molecule type" value="Genomic_DNA"/>
</dbReference>
<comment type="caution">
    <text evidence="2">The sequence shown here is derived from an EMBL/GenBank/DDBJ whole genome shotgun (WGS) entry which is preliminary data.</text>
</comment>
<feature type="transmembrane region" description="Helical" evidence="1">
    <location>
        <begin position="152"/>
        <end position="169"/>
    </location>
</feature>
<gene>
    <name evidence="2" type="ORF">NX784_28120</name>
</gene>
<feature type="transmembrane region" description="Helical" evidence="1">
    <location>
        <begin position="123"/>
        <end position="140"/>
    </location>
</feature>
<organism evidence="2 3">
    <name type="scientific">Massilia pinisoli</name>
    <dbReference type="NCBI Taxonomy" id="1772194"/>
    <lineage>
        <taxon>Bacteria</taxon>
        <taxon>Pseudomonadati</taxon>
        <taxon>Pseudomonadota</taxon>
        <taxon>Betaproteobacteria</taxon>
        <taxon>Burkholderiales</taxon>
        <taxon>Oxalobacteraceae</taxon>
        <taxon>Telluria group</taxon>
        <taxon>Massilia</taxon>
    </lineage>
</organism>
<reference evidence="2 3" key="1">
    <citation type="submission" date="2022-08" db="EMBL/GenBank/DDBJ databases">
        <title>Reclassification of Massilia species as members of the genera Telluria, Duganella, Pseudoduganella, Mokoshia gen. nov. and Zemynaea gen. nov. using orthogonal and non-orthogonal genome-based approaches.</title>
        <authorList>
            <person name="Bowman J.P."/>
        </authorList>
    </citation>
    <scope>NUCLEOTIDE SEQUENCE [LARGE SCALE GENOMIC DNA]</scope>
    <source>
        <strain evidence="2 3">JCM 31316</strain>
    </source>
</reference>
<sequence>MEIEHRLFVLSIAILATTASVYGIKFLGKGNYLLGVEWLVVALSGASILVFVLGDVDAGYRVAYFCDAFARGCGGPVIMILGLMAVTHGYRPVPWFDVYLFARAAAGTAALVEADAVAALRPVFYLVMWSVLSLYLIGFVRRLAAVRAYRHAFGVAVALVAAQTIAGMYDFYPLPGDEERLAFYAWAGMVWSFVCAELYYAYCALERAGGDGARDHAAFDELEQLF</sequence>
<keyword evidence="3" id="KW-1185">Reference proteome</keyword>
<feature type="transmembrane region" description="Helical" evidence="1">
    <location>
        <begin position="181"/>
        <end position="202"/>
    </location>
</feature>
<keyword evidence="1" id="KW-0812">Transmembrane</keyword>
<dbReference type="RefSeq" id="WP_258819976.1">
    <property type="nucleotide sequence ID" value="NZ_JANUGW010000036.1"/>
</dbReference>
<name>A0ABT1ZZT5_9BURK</name>
<feature type="transmembrane region" description="Helical" evidence="1">
    <location>
        <begin position="33"/>
        <end position="56"/>
    </location>
</feature>
<keyword evidence="1" id="KW-1133">Transmembrane helix</keyword>
<accession>A0ABT1ZZT5</accession>
<feature type="transmembrane region" description="Helical" evidence="1">
    <location>
        <begin position="68"/>
        <end position="90"/>
    </location>
</feature>
<keyword evidence="1" id="KW-0472">Membrane</keyword>
<protein>
    <submittedName>
        <fullName evidence="2">Uncharacterized protein</fullName>
    </submittedName>
</protein>
<evidence type="ECO:0000313" key="3">
    <source>
        <dbReference type="Proteomes" id="UP001204151"/>
    </source>
</evidence>
<proteinExistence type="predicted"/>
<evidence type="ECO:0000313" key="2">
    <source>
        <dbReference type="EMBL" id="MCS0585452.1"/>
    </source>
</evidence>